<evidence type="ECO:0000313" key="1">
    <source>
        <dbReference type="EMBL" id="PXX18945.1"/>
    </source>
</evidence>
<dbReference type="Proteomes" id="UP000248314">
    <property type="component" value="Unassembled WGS sequence"/>
</dbReference>
<protein>
    <submittedName>
        <fullName evidence="1">Uncharacterized protein</fullName>
    </submittedName>
</protein>
<name>A0A318HUV5_9BACT</name>
<proteinExistence type="predicted"/>
<dbReference type="STRING" id="1122991.GCA_000613445_00596"/>
<keyword evidence="2" id="KW-1185">Reference proteome</keyword>
<comment type="caution">
    <text evidence="1">The sequence shown here is derived from an EMBL/GenBank/DDBJ whole genome shotgun (WGS) entry which is preliminary data.</text>
</comment>
<sequence>MVDYKLQSKTNAPFLTPKLRVTQRNIMVLHSFVGSSPEPIYAILPTSVYYTPYSFIPHALLLYTIRPTPLYHALYPFILYSPSIYTIRPPPLY</sequence>
<dbReference type="EMBL" id="QJJX01000045">
    <property type="protein sequence ID" value="PXX18945.1"/>
    <property type="molecule type" value="Genomic_DNA"/>
</dbReference>
<accession>A0A318HUV5</accession>
<reference evidence="1 2" key="1">
    <citation type="submission" date="2018-05" db="EMBL/GenBank/DDBJ databases">
        <title>Genomic Encyclopedia of Type Strains, Phase I: the one thousand microbial genomes (KMG-I) project.</title>
        <authorList>
            <person name="Kyrpides N."/>
        </authorList>
    </citation>
    <scope>NUCLEOTIDE SEQUENCE [LARGE SCALE GENOMIC DNA]</scope>
    <source>
        <strain evidence="1 2">DSM 15611</strain>
    </source>
</reference>
<organism evidence="1 2">
    <name type="scientific">Hoylesella shahii DSM 15611 = JCM 12083</name>
    <dbReference type="NCBI Taxonomy" id="1122991"/>
    <lineage>
        <taxon>Bacteria</taxon>
        <taxon>Pseudomonadati</taxon>
        <taxon>Bacteroidota</taxon>
        <taxon>Bacteroidia</taxon>
        <taxon>Bacteroidales</taxon>
        <taxon>Prevotellaceae</taxon>
        <taxon>Hoylesella</taxon>
    </lineage>
</organism>
<evidence type="ECO:0000313" key="2">
    <source>
        <dbReference type="Proteomes" id="UP000248314"/>
    </source>
</evidence>
<dbReference type="AlphaFoldDB" id="A0A318HUV5"/>
<gene>
    <name evidence="1" type="ORF">EJ73_02542</name>
</gene>